<dbReference type="EMBL" id="CT868207">
    <property type="protein sequence ID" value="CAK75075.1"/>
    <property type="molecule type" value="Genomic_DNA"/>
</dbReference>
<dbReference type="RefSeq" id="XP_001442472.1">
    <property type="nucleotide sequence ID" value="XM_001442435.1"/>
</dbReference>
<accession>A0CWA8</accession>
<keyword evidence="2" id="KW-1185">Reference proteome</keyword>
<dbReference type="InParanoid" id="A0CWA8"/>
<reference evidence="1 2" key="1">
    <citation type="journal article" date="2006" name="Nature">
        <title>Global trends of whole-genome duplications revealed by the ciliate Paramecium tetraurelia.</title>
        <authorList>
            <consortium name="Genoscope"/>
            <person name="Aury J.-M."/>
            <person name="Jaillon O."/>
            <person name="Duret L."/>
            <person name="Noel B."/>
            <person name="Jubin C."/>
            <person name="Porcel B.M."/>
            <person name="Segurens B."/>
            <person name="Daubin V."/>
            <person name="Anthouard V."/>
            <person name="Aiach N."/>
            <person name="Arnaiz O."/>
            <person name="Billaut A."/>
            <person name="Beisson J."/>
            <person name="Blanc I."/>
            <person name="Bouhouche K."/>
            <person name="Camara F."/>
            <person name="Duharcourt S."/>
            <person name="Guigo R."/>
            <person name="Gogendeau D."/>
            <person name="Katinka M."/>
            <person name="Keller A.-M."/>
            <person name="Kissmehl R."/>
            <person name="Klotz C."/>
            <person name="Koll F."/>
            <person name="Le Moue A."/>
            <person name="Lepere C."/>
            <person name="Malinsky S."/>
            <person name="Nowacki M."/>
            <person name="Nowak J.K."/>
            <person name="Plattner H."/>
            <person name="Poulain J."/>
            <person name="Ruiz F."/>
            <person name="Serrano V."/>
            <person name="Zagulski M."/>
            <person name="Dessen P."/>
            <person name="Betermier M."/>
            <person name="Weissenbach J."/>
            <person name="Scarpelli C."/>
            <person name="Schachter V."/>
            <person name="Sperling L."/>
            <person name="Meyer E."/>
            <person name="Cohen J."/>
            <person name="Wincker P."/>
        </authorList>
    </citation>
    <scope>NUCLEOTIDE SEQUENCE [LARGE SCALE GENOMIC DNA]</scope>
    <source>
        <strain evidence="1 2">Stock d4-2</strain>
    </source>
</reference>
<dbReference type="HOGENOM" id="CLU_2745506_0_0_1"/>
<sequence>MRFNIIHEYKWHFLFSYEINLFQKFKQRKIWVIFSDIKKERQLSLPQLIFQHLKHQLQTMIGFQFQGSLQC</sequence>
<dbReference type="GeneID" id="5028257"/>
<dbReference type="KEGG" id="ptm:GSPATT00001277001"/>
<proteinExistence type="predicted"/>
<evidence type="ECO:0000313" key="1">
    <source>
        <dbReference type="EMBL" id="CAK75075.1"/>
    </source>
</evidence>
<evidence type="ECO:0000313" key="2">
    <source>
        <dbReference type="Proteomes" id="UP000000600"/>
    </source>
</evidence>
<dbReference type="Proteomes" id="UP000000600">
    <property type="component" value="Unassembled WGS sequence"/>
</dbReference>
<name>A0CWA8_PARTE</name>
<gene>
    <name evidence="1" type="ORF">GSPATT00001277001</name>
</gene>
<dbReference type="AlphaFoldDB" id="A0CWA8"/>
<protein>
    <submittedName>
        <fullName evidence="1">Uncharacterized protein</fullName>
    </submittedName>
</protein>
<organism evidence="1 2">
    <name type="scientific">Paramecium tetraurelia</name>
    <dbReference type="NCBI Taxonomy" id="5888"/>
    <lineage>
        <taxon>Eukaryota</taxon>
        <taxon>Sar</taxon>
        <taxon>Alveolata</taxon>
        <taxon>Ciliophora</taxon>
        <taxon>Intramacronucleata</taxon>
        <taxon>Oligohymenophorea</taxon>
        <taxon>Peniculida</taxon>
        <taxon>Parameciidae</taxon>
        <taxon>Paramecium</taxon>
    </lineage>
</organism>